<organism evidence="2 3">
    <name type="scientific">Algoriphagus ornithinivorans</name>
    <dbReference type="NCBI Taxonomy" id="226506"/>
    <lineage>
        <taxon>Bacteria</taxon>
        <taxon>Pseudomonadati</taxon>
        <taxon>Bacteroidota</taxon>
        <taxon>Cytophagia</taxon>
        <taxon>Cytophagales</taxon>
        <taxon>Cyclobacteriaceae</taxon>
        <taxon>Algoriphagus</taxon>
    </lineage>
</organism>
<dbReference type="AlphaFoldDB" id="A0A1I5JZL5"/>
<evidence type="ECO:0000256" key="1">
    <source>
        <dbReference type="SAM" id="Phobius"/>
    </source>
</evidence>
<keyword evidence="1" id="KW-0472">Membrane</keyword>
<sequence>MEAVASYVLLFLVYFLGTLSLVQEVIRPRIIPVKIPGKNVKTFVTNYAKIIFLSFGISIITSTLAYKLLL</sequence>
<keyword evidence="1" id="KW-1133">Transmembrane helix</keyword>
<name>A0A1I5JZL5_9BACT</name>
<feature type="transmembrane region" description="Helical" evidence="1">
    <location>
        <begin position="6"/>
        <end position="26"/>
    </location>
</feature>
<evidence type="ECO:0000313" key="2">
    <source>
        <dbReference type="EMBL" id="SFO77831.1"/>
    </source>
</evidence>
<evidence type="ECO:0000313" key="3">
    <source>
        <dbReference type="Proteomes" id="UP000199564"/>
    </source>
</evidence>
<dbReference type="RefSeq" id="WP_091655650.1">
    <property type="nucleotide sequence ID" value="NZ_FOVW01000014.1"/>
</dbReference>
<keyword evidence="3" id="KW-1185">Reference proteome</keyword>
<dbReference type="Proteomes" id="UP000199564">
    <property type="component" value="Unassembled WGS sequence"/>
</dbReference>
<keyword evidence="1" id="KW-0812">Transmembrane</keyword>
<reference evidence="3" key="1">
    <citation type="submission" date="2016-10" db="EMBL/GenBank/DDBJ databases">
        <authorList>
            <person name="Varghese N."/>
            <person name="Submissions S."/>
        </authorList>
    </citation>
    <scope>NUCLEOTIDE SEQUENCE [LARGE SCALE GENOMIC DNA]</scope>
    <source>
        <strain evidence="3">DSM 15282</strain>
    </source>
</reference>
<feature type="transmembrane region" description="Helical" evidence="1">
    <location>
        <begin position="47"/>
        <end position="69"/>
    </location>
</feature>
<dbReference type="EMBL" id="FOVW01000014">
    <property type="protein sequence ID" value="SFO77831.1"/>
    <property type="molecule type" value="Genomic_DNA"/>
</dbReference>
<accession>A0A1I5JZL5</accession>
<proteinExistence type="predicted"/>
<protein>
    <submittedName>
        <fullName evidence="2">Uncharacterized protein</fullName>
    </submittedName>
</protein>
<gene>
    <name evidence="2" type="ORF">SAMN04488519_11461</name>
</gene>